<protein>
    <recommendedName>
        <fullName evidence="8">Isoprenylcysteine carboxylmethyltransferase family protein</fullName>
    </recommendedName>
</protein>
<evidence type="ECO:0000256" key="5">
    <source>
        <dbReference type="SAM" id="Phobius"/>
    </source>
</evidence>
<feature type="transmembrane region" description="Helical" evidence="5">
    <location>
        <begin position="6"/>
        <end position="28"/>
    </location>
</feature>
<comment type="caution">
    <text evidence="6">The sequence shown here is derived from an EMBL/GenBank/DDBJ whole genome shotgun (WGS) entry which is preliminary data.</text>
</comment>
<evidence type="ECO:0008006" key="8">
    <source>
        <dbReference type="Google" id="ProtNLM"/>
    </source>
</evidence>
<dbReference type="Gene3D" id="1.20.120.1630">
    <property type="match status" value="1"/>
</dbReference>
<dbReference type="Proteomes" id="UP000310506">
    <property type="component" value="Unassembled WGS sequence"/>
</dbReference>
<accession>A0A4S3B7X8</accession>
<evidence type="ECO:0000256" key="3">
    <source>
        <dbReference type="ARBA" id="ARBA00022989"/>
    </source>
</evidence>
<keyword evidence="2 5" id="KW-0812">Transmembrane</keyword>
<keyword evidence="3 5" id="KW-1133">Transmembrane helix</keyword>
<dbReference type="OrthoDB" id="272002at2"/>
<evidence type="ECO:0000256" key="4">
    <source>
        <dbReference type="ARBA" id="ARBA00023136"/>
    </source>
</evidence>
<evidence type="ECO:0000256" key="2">
    <source>
        <dbReference type="ARBA" id="ARBA00022692"/>
    </source>
</evidence>
<name>A0A4S3B7X8_9ENTE</name>
<evidence type="ECO:0000256" key="1">
    <source>
        <dbReference type="ARBA" id="ARBA00004127"/>
    </source>
</evidence>
<dbReference type="GO" id="GO:0012505">
    <property type="term" value="C:endomembrane system"/>
    <property type="evidence" value="ECO:0007669"/>
    <property type="project" value="UniProtKB-SubCell"/>
</dbReference>
<evidence type="ECO:0000313" key="6">
    <source>
        <dbReference type="EMBL" id="THB61836.1"/>
    </source>
</evidence>
<keyword evidence="4 5" id="KW-0472">Membrane</keyword>
<gene>
    <name evidence="6" type="ORF">ESZ54_03425</name>
</gene>
<sequence>MYIGYFLIFLGCGLLYRSLLYLMICIIFQFTAHWMVNAEERWCQKQFGDTYLAYQNQVRKYI</sequence>
<dbReference type="AlphaFoldDB" id="A0A4S3B7X8"/>
<evidence type="ECO:0000313" key="7">
    <source>
        <dbReference type="Proteomes" id="UP000310506"/>
    </source>
</evidence>
<dbReference type="InterPro" id="IPR007318">
    <property type="entry name" value="Phopholipid_MeTrfase"/>
</dbReference>
<dbReference type="Pfam" id="PF04191">
    <property type="entry name" value="PEMT"/>
    <property type="match status" value="1"/>
</dbReference>
<organism evidence="6 7">
    <name type="scientific">Vagococcus silagei</name>
    <dbReference type="NCBI Taxonomy" id="2508885"/>
    <lineage>
        <taxon>Bacteria</taxon>
        <taxon>Bacillati</taxon>
        <taxon>Bacillota</taxon>
        <taxon>Bacilli</taxon>
        <taxon>Lactobacillales</taxon>
        <taxon>Enterococcaceae</taxon>
        <taxon>Vagococcus</taxon>
    </lineage>
</organism>
<dbReference type="EMBL" id="SDGV01000007">
    <property type="protein sequence ID" value="THB61836.1"/>
    <property type="molecule type" value="Genomic_DNA"/>
</dbReference>
<proteinExistence type="predicted"/>
<keyword evidence="7" id="KW-1185">Reference proteome</keyword>
<comment type="subcellular location">
    <subcellularLocation>
        <location evidence="1">Endomembrane system</location>
        <topology evidence="1">Multi-pass membrane protein</topology>
    </subcellularLocation>
</comment>
<reference evidence="6 7" key="1">
    <citation type="submission" date="2019-01" db="EMBL/GenBank/DDBJ databases">
        <title>Vagococcus silagei sp. nov. isolated from brewer's grain.</title>
        <authorList>
            <person name="Guu J.-R."/>
        </authorList>
    </citation>
    <scope>NUCLEOTIDE SEQUENCE [LARGE SCALE GENOMIC DNA]</scope>
    <source>
        <strain evidence="6 7">2B-2</strain>
    </source>
</reference>